<dbReference type="InterPro" id="IPR036388">
    <property type="entry name" value="WH-like_DNA-bd_sf"/>
</dbReference>
<dbReference type="GO" id="GO:0051301">
    <property type="term" value="P:cell division"/>
    <property type="evidence" value="ECO:0007669"/>
    <property type="project" value="UniProtKB-KW"/>
</dbReference>
<reference evidence="5" key="1">
    <citation type="submission" date="2020-05" db="EMBL/GenBank/DDBJ databases">
        <authorList>
            <person name="Chiriac C."/>
            <person name="Salcher M."/>
            <person name="Ghai R."/>
            <person name="Kavagutti S V."/>
        </authorList>
    </citation>
    <scope>NUCLEOTIDE SEQUENCE</scope>
</reference>
<name>A0A6J6MD66_9ZZZZ</name>
<dbReference type="InterPro" id="IPR036390">
    <property type="entry name" value="WH_DNA-bd_sf"/>
</dbReference>
<protein>
    <submittedName>
        <fullName evidence="5">Unannotated protein</fullName>
    </submittedName>
</protein>
<dbReference type="Gene3D" id="1.10.10.10">
    <property type="entry name" value="Winged helix-like DNA-binding domain superfamily/Winged helix DNA-binding domain"/>
    <property type="match status" value="2"/>
</dbReference>
<dbReference type="InterPro" id="IPR005234">
    <property type="entry name" value="ScpB_csome_segregation"/>
</dbReference>
<keyword evidence="2" id="KW-0132">Cell division</keyword>
<evidence type="ECO:0000256" key="2">
    <source>
        <dbReference type="ARBA" id="ARBA00022618"/>
    </source>
</evidence>
<dbReference type="PIRSF" id="PIRSF019345">
    <property type="entry name" value="ScpB"/>
    <property type="match status" value="1"/>
</dbReference>
<dbReference type="PANTHER" id="PTHR34298">
    <property type="entry name" value="SEGREGATION AND CONDENSATION PROTEIN B"/>
    <property type="match status" value="1"/>
</dbReference>
<keyword evidence="4" id="KW-0131">Cell cycle</keyword>
<dbReference type="PANTHER" id="PTHR34298:SF2">
    <property type="entry name" value="SEGREGATION AND CONDENSATION PROTEIN B"/>
    <property type="match status" value="1"/>
</dbReference>
<dbReference type="NCBIfam" id="TIGR00281">
    <property type="entry name" value="SMC-Scp complex subunit ScpB"/>
    <property type="match status" value="1"/>
</dbReference>
<organism evidence="5">
    <name type="scientific">freshwater metagenome</name>
    <dbReference type="NCBI Taxonomy" id="449393"/>
    <lineage>
        <taxon>unclassified sequences</taxon>
        <taxon>metagenomes</taxon>
        <taxon>ecological metagenomes</taxon>
    </lineage>
</organism>
<keyword evidence="1" id="KW-0963">Cytoplasm</keyword>
<dbReference type="GO" id="GO:0051304">
    <property type="term" value="P:chromosome separation"/>
    <property type="evidence" value="ECO:0007669"/>
    <property type="project" value="InterPro"/>
</dbReference>
<evidence type="ECO:0000256" key="3">
    <source>
        <dbReference type="ARBA" id="ARBA00022829"/>
    </source>
</evidence>
<proteinExistence type="predicted"/>
<dbReference type="AlphaFoldDB" id="A0A6J6MD66"/>
<dbReference type="EMBL" id="CAEZWZ010000053">
    <property type="protein sequence ID" value="CAB4670675.1"/>
    <property type="molecule type" value="Genomic_DNA"/>
</dbReference>
<evidence type="ECO:0000256" key="1">
    <source>
        <dbReference type="ARBA" id="ARBA00022490"/>
    </source>
</evidence>
<dbReference type="SUPFAM" id="SSF46785">
    <property type="entry name" value="Winged helix' DNA-binding domain"/>
    <property type="match status" value="2"/>
</dbReference>
<gene>
    <name evidence="5" type="ORF">UFOPK2329_00470</name>
</gene>
<keyword evidence="3" id="KW-0159">Chromosome partition</keyword>
<sequence length="183" mass="20086">MSNPEVERSIEAILMVVDEPVSEVILAQVLEKPVEEIEAALATLEASYGERGFALKKISGGWRFYSDPEYSAVVEKFVLDGQQSRLTQAALETLAVIAYRQPVSRARTSAIRGVNVEAVMKTLVTRGLVEESGVEHETGAILYKTTTFFLERLGLNSLEDLPALAPYLPNLDALDEVLDSLTD</sequence>
<accession>A0A6J6MD66</accession>
<evidence type="ECO:0000256" key="4">
    <source>
        <dbReference type="ARBA" id="ARBA00023306"/>
    </source>
</evidence>
<dbReference type="Pfam" id="PF04079">
    <property type="entry name" value="SMC_ScpB"/>
    <property type="match status" value="1"/>
</dbReference>
<evidence type="ECO:0000313" key="5">
    <source>
        <dbReference type="EMBL" id="CAB4670675.1"/>
    </source>
</evidence>